<keyword evidence="3" id="KW-1185">Reference proteome</keyword>
<comment type="caution">
    <text evidence="2">The sequence shown here is derived from an EMBL/GenBank/DDBJ whole genome shotgun (WGS) entry which is preliminary data.</text>
</comment>
<reference evidence="2 3" key="1">
    <citation type="submission" date="2019-05" db="EMBL/GenBank/DDBJ databases">
        <title>Another draft genome of Portunus trituberculatus and its Hox gene families provides insights of decapod evolution.</title>
        <authorList>
            <person name="Jeong J.-H."/>
            <person name="Song I."/>
            <person name="Kim S."/>
            <person name="Choi T."/>
            <person name="Kim D."/>
            <person name="Ryu S."/>
            <person name="Kim W."/>
        </authorList>
    </citation>
    <scope>NUCLEOTIDE SEQUENCE [LARGE SCALE GENOMIC DNA]</scope>
    <source>
        <tissue evidence="2">Muscle</tissue>
    </source>
</reference>
<protein>
    <submittedName>
        <fullName evidence="2">Uncharacterized protein</fullName>
    </submittedName>
</protein>
<accession>A0A5B7CJ26</accession>
<organism evidence="2 3">
    <name type="scientific">Portunus trituberculatus</name>
    <name type="common">Swimming crab</name>
    <name type="synonym">Neptunus trituberculatus</name>
    <dbReference type="NCBI Taxonomy" id="210409"/>
    <lineage>
        <taxon>Eukaryota</taxon>
        <taxon>Metazoa</taxon>
        <taxon>Ecdysozoa</taxon>
        <taxon>Arthropoda</taxon>
        <taxon>Crustacea</taxon>
        <taxon>Multicrustacea</taxon>
        <taxon>Malacostraca</taxon>
        <taxon>Eumalacostraca</taxon>
        <taxon>Eucarida</taxon>
        <taxon>Decapoda</taxon>
        <taxon>Pleocyemata</taxon>
        <taxon>Brachyura</taxon>
        <taxon>Eubrachyura</taxon>
        <taxon>Portunoidea</taxon>
        <taxon>Portunidae</taxon>
        <taxon>Portuninae</taxon>
        <taxon>Portunus</taxon>
    </lineage>
</organism>
<feature type="compositionally biased region" description="Basic and acidic residues" evidence="1">
    <location>
        <begin position="126"/>
        <end position="164"/>
    </location>
</feature>
<feature type="compositionally biased region" description="Basic and acidic residues" evidence="1">
    <location>
        <begin position="45"/>
        <end position="76"/>
    </location>
</feature>
<proteinExistence type="predicted"/>
<evidence type="ECO:0000256" key="1">
    <source>
        <dbReference type="SAM" id="MobiDB-lite"/>
    </source>
</evidence>
<feature type="compositionally biased region" description="Basic and acidic residues" evidence="1">
    <location>
        <begin position="1"/>
        <end position="18"/>
    </location>
</feature>
<dbReference type="AlphaFoldDB" id="A0A5B7CJ26"/>
<gene>
    <name evidence="2" type="ORF">E2C01_001771</name>
</gene>
<dbReference type="Proteomes" id="UP000324222">
    <property type="component" value="Unassembled WGS sequence"/>
</dbReference>
<feature type="compositionally biased region" description="Basic residues" evidence="1">
    <location>
        <begin position="32"/>
        <end position="44"/>
    </location>
</feature>
<dbReference type="EMBL" id="VSRR010000058">
    <property type="protein sequence ID" value="MPC09168.1"/>
    <property type="molecule type" value="Genomic_DNA"/>
</dbReference>
<name>A0A5B7CJ26_PORTR</name>
<feature type="region of interest" description="Disordered" evidence="1">
    <location>
        <begin position="1"/>
        <end position="164"/>
    </location>
</feature>
<evidence type="ECO:0000313" key="2">
    <source>
        <dbReference type="EMBL" id="MPC09168.1"/>
    </source>
</evidence>
<sequence length="164" mass="19165">MEDIDEREREGRKEELNRKMGHWQIISEAERTRRRRRRRRRRQDGRKERKGEETGEWVVRGREDGEDGMREGEEKKKGKTPQPFTDKEKVGREEEEDIGNSCIGGRGGGRRRGRGGEVEGVVTGGRTEEKQERKLNEDGRVRFEQGAEEVAEGRTENSEERSQI</sequence>
<evidence type="ECO:0000313" key="3">
    <source>
        <dbReference type="Proteomes" id="UP000324222"/>
    </source>
</evidence>